<dbReference type="EMBL" id="HBUF01091958">
    <property type="protein sequence ID" value="CAG6635920.1"/>
    <property type="molecule type" value="Transcribed_RNA"/>
</dbReference>
<reference evidence="2" key="1">
    <citation type="submission" date="2021-05" db="EMBL/GenBank/DDBJ databases">
        <authorList>
            <person name="Alioto T."/>
            <person name="Alioto T."/>
            <person name="Gomez Garrido J."/>
        </authorList>
    </citation>
    <scope>NUCLEOTIDE SEQUENCE</scope>
</reference>
<dbReference type="AlphaFoldDB" id="A0A8D8QPL7"/>
<feature type="region of interest" description="Disordered" evidence="1">
    <location>
        <begin position="52"/>
        <end position="79"/>
    </location>
</feature>
<evidence type="ECO:0000313" key="2">
    <source>
        <dbReference type="EMBL" id="CAG6635920.1"/>
    </source>
</evidence>
<evidence type="ECO:0000256" key="1">
    <source>
        <dbReference type="SAM" id="MobiDB-lite"/>
    </source>
</evidence>
<accession>A0A8D8QPL7</accession>
<protein>
    <submittedName>
        <fullName evidence="2">Uncharacterized protein</fullName>
    </submittedName>
</protein>
<proteinExistence type="predicted"/>
<organism evidence="2">
    <name type="scientific">Cacopsylla melanoneura</name>
    <dbReference type="NCBI Taxonomy" id="428564"/>
    <lineage>
        <taxon>Eukaryota</taxon>
        <taxon>Metazoa</taxon>
        <taxon>Ecdysozoa</taxon>
        <taxon>Arthropoda</taxon>
        <taxon>Hexapoda</taxon>
        <taxon>Insecta</taxon>
        <taxon>Pterygota</taxon>
        <taxon>Neoptera</taxon>
        <taxon>Paraneoptera</taxon>
        <taxon>Hemiptera</taxon>
        <taxon>Sternorrhyncha</taxon>
        <taxon>Psylloidea</taxon>
        <taxon>Psyllidae</taxon>
        <taxon>Psyllinae</taxon>
        <taxon>Cacopsylla</taxon>
    </lineage>
</organism>
<feature type="compositionally biased region" description="Polar residues" evidence="1">
    <location>
        <begin position="23"/>
        <end position="33"/>
    </location>
</feature>
<feature type="region of interest" description="Disordered" evidence="1">
    <location>
        <begin position="1"/>
        <end position="33"/>
    </location>
</feature>
<feature type="compositionally biased region" description="Low complexity" evidence="1">
    <location>
        <begin position="52"/>
        <end position="65"/>
    </location>
</feature>
<sequence>MGGQRLARITPPAQVGRCPSHSGPATPSLGSPPALTSTYTLISLRPFSHLNSSYSPTSSHSSNQPPNSPRFSPRKAPKNLVPSGYGSIVITFGMENFFVL</sequence>
<name>A0A8D8QPL7_9HEMI</name>